<evidence type="ECO:0008006" key="2">
    <source>
        <dbReference type="Google" id="ProtNLM"/>
    </source>
</evidence>
<gene>
    <name evidence="1" type="ORF">PAHAL_5G300300</name>
</gene>
<dbReference type="Gramene" id="PVH38606">
    <property type="protein sequence ID" value="PVH38606"/>
    <property type="gene ID" value="PAHAL_5G300300"/>
</dbReference>
<protein>
    <recommendedName>
        <fullName evidence="2">Aminotransferase-like plant mobile domain-containing protein</fullName>
    </recommendedName>
</protein>
<name>A0A2T8ILV2_9POAL</name>
<dbReference type="PANTHER" id="PTHR34835">
    <property type="entry name" value="OS07G0283600 PROTEIN-RELATED"/>
    <property type="match status" value="1"/>
</dbReference>
<reference evidence="1" key="1">
    <citation type="submission" date="2018-04" db="EMBL/GenBank/DDBJ databases">
        <title>WGS assembly of Panicum hallii.</title>
        <authorList>
            <person name="Lovell J."/>
            <person name="Jenkins J."/>
            <person name="Lowry D."/>
            <person name="Mamidi S."/>
            <person name="Sreedasyam A."/>
            <person name="Weng X."/>
            <person name="Barry K."/>
            <person name="Bonette J."/>
            <person name="Campitelli B."/>
            <person name="Daum C."/>
            <person name="Gordon S."/>
            <person name="Gould B."/>
            <person name="Lipzen A."/>
            <person name="Macqueen A."/>
            <person name="Palacio-Mejia J."/>
            <person name="Plott C."/>
            <person name="Shakirov E."/>
            <person name="Shu S."/>
            <person name="Yoshinaga Y."/>
            <person name="Zane M."/>
            <person name="Rokhsar D."/>
            <person name="Grimwood J."/>
            <person name="Schmutz J."/>
            <person name="Juenger T."/>
        </authorList>
    </citation>
    <scope>NUCLEOTIDE SEQUENCE [LARGE SCALE GENOMIC DNA]</scope>
    <source>
        <strain evidence="1">FIL2</strain>
    </source>
</reference>
<accession>A0A2T8ILV2</accession>
<dbReference type="EMBL" id="CM008050">
    <property type="protein sequence ID" value="PVH38606.1"/>
    <property type="molecule type" value="Genomic_DNA"/>
</dbReference>
<dbReference type="PANTHER" id="PTHR34835:SF34">
    <property type="entry name" value="OS08G0555500 PROTEIN"/>
    <property type="match status" value="1"/>
</dbReference>
<dbReference type="AlphaFoldDB" id="A0A2T8ILV2"/>
<dbReference type="Proteomes" id="UP000243499">
    <property type="component" value="Chromosome 5"/>
</dbReference>
<sequence length="457" mass="51687">MFDEKKKELVRSIGFGGILELPQDNKVSHRFTLWLLSRLDPESRTIVVNGEPVAKMVDFDVKDILGIPAGQLEVTGLVCEDARAKKVFMQQMIGAAANETNSLLAAGRVVKKQYSGKMTKKQCDNFKVSFVVFVVGHFLAPTTRNNVGNSSFWGALRDPDQISQYNWAEYVLKNLVDAAIKVFYLDNVKLGSFSVVNLELPRACVFSQEHLDHMIKVLGRLPENGDEVSDMHKETLHTIMRGSKELIELLGPAMNKLSMITSAGVKETYSVLHAGYVPVAERRVFGTVWVQHECPTPITLLGYNLRTELSEEGWLTGAMMDAITRCNMQLDNITYRKVSRRWRHYLPASFADAVIGGSRNIDGEGMRVHFTGNQIGYEVPNCRMIIAPVCYVGKWSCYYWDFMNKKIPWYSGAHHDWVVSVMTEAICKCIDAFFMGWEVDWSGWEHCYPTQVGPRCN</sequence>
<organism evidence="1">
    <name type="scientific">Panicum hallii</name>
    <dbReference type="NCBI Taxonomy" id="206008"/>
    <lineage>
        <taxon>Eukaryota</taxon>
        <taxon>Viridiplantae</taxon>
        <taxon>Streptophyta</taxon>
        <taxon>Embryophyta</taxon>
        <taxon>Tracheophyta</taxon>
        <taxon>Spermatophyta</taxon>
        <taxon>Magnoliopsida</taxon>
        <taxon>Liliopsida</taxon>
        <taxon>Poales</taxon>
        <taxon>Poaceae</taxon>
        <taxon>PACMAD clade</taxon>
        <taxon>Panicoideae</taxon>
        <taxon>Panicodae</taxon>
        <taxon>Paniceae</taxon>
        <taxon>Panicinae</taxon>
        <taxon>Panicum</taxon>
        <taxon>Panicum sect. Panicum</taxon>
    </lineage>
</organism>
<proteinExistence type="predicted"/>
<evidence type="ECO:0000313" key="1">
    <source>
        <dbReference type="EMBL" id="PVH38606.1"/>
    </source>
</evidence>
<feature type="non-terminal residue" evidence="1">
    <location>
        <position position="457"/>
    </location>
</feature>